<name>A0A438NAU2_EXOME</name>
<sequence length="408" mass="45418">MPRSHFEEHLGEREDDENNNNAGKSLLKHSSAGLRSLGHTSNSLFKRTMSIHHTAKAHLANPSKPEKGTFVSRLRLTLRILSLILSFAIVVTLGHAIGVYNSSKNDIQNNQPVWPTGLKMTPTILLLVAACVATALSLAISLASFSAVIRHVTNVGNIFTLVVSSICIVLWVAVAIVYKVDDLKPEEHWDLLSFTCARRHALNEGTANLHTLCFQMRYAWWGALALGLLEIGAVATLVVGWYSLRGARKGKYSRMEDGAYKDAGAHKESFQLSGGKAVQAGANFPSPVKVSKGREYWDVEDILKSRILPGGTTQYLIRWKNQNENQDSWEPEGALTPEWIQYFKQQRGGGDEYWEVDRILDSRTSRYGTPEYLIRWKGYSAANDSWESEEDLSLEVIKEFRGGSVGEA</sequence>
<feature type="transmembrane region" description="Helical" evidence="5">
    <location>
        <begin position="218"/>
        <end position="244"/>
    </location>
</feature>
<evidence type="ECO:0000259" key="6">
    <source>
        <dbReference type="PROSITE" id="PS50013"/>
    </source>
</evidence>
<evidence type="ECO:0000256" key="1">
    <source>
        <dbReference type="ARBA" id="ARBA00004123"/>
    </source>
</evidence>
<dbReference type="Proteomes" id="UP000288859">
    <property type="component" value="Unassembled WGS sequence"/>
</dbReference>
<dbReference type="VEuPathDB" id="FungiDB:PV10_04790"/>
<organism evidence="7 8">
    <name type="scientific">Exophiala mesophila</name>
    <name type="common">Black yeast-like fungus</name>
    <dbReference type="NCBI Taxonomy" id="212818"/>
    <lineage>
        <taxon>Eukaryota</taxon>
        <taxon>Fungi</taxon>
        <taxon>Dikarya</taxon>
        <taxon>Ascomycota</taxon>
        <taxon>Pezizomycotina</taxon>
        <taxon>Eurotiomycetes</taxon>
        <taxon>Chaetothyriomycetidae</taxon>
        <taxon>Chaetothyriales</taxon>
        <taxon>Herpotrichiellaceae</taxon>
        <taxon>Exophiala</taxon>
    </lineage>
</organism>
<dbReference type="CDD" id="cd00024">
    <property type="entry name" value="CD_CSD"/>
    <property type="match status" value="2"/>
</dbReference>
<dbReference type="PANTHER" id="PTHR42069">
    <property type="entry name" value="HYPHAL ANASTAMOSIS-8 PROTEIN"/>
    <property type="match status" value="1"/>
</dbReference>
<feature type="transmembrane region" description="Helical" evidence="5">
    <location>
        <begin position="120"/>
        <end position="143"/>
    </location>
</feature>
<dbReference type="InterPro" id="IPR023779">
    <property type="entry name" value="Chromodomain_CS"/>
</dbReference>
<dbReference type="Gene3D" id="2.40.50.40">
    <property type="match status" value="2"/>
</dbReference>
<proteinExistence type="predicted"/>
<feature type="region of interest" description="Disordered" evidence="4">
    <location>
        <begin position="1"/>
        <end position="26"/>
    </location>
</feature>
<dbReference type="GO" id="GO:0005634">
    <property type="term" value="C:nucleus"/>
    <property type="evidence" value="ECO:0007669"/>
    <property type="project" value="UniProtKB-SubCell"/>
</dbReference>
<feature type="transmembrane region" description="Helical" evidence="5">
    <location>
        <begin position="155"/>
        <end position="178"/>
    </location>
</feature>
<evidence type="ECO:0000256" key="2">
    <source>
        <dbReference type="ARBA" id="ARBA00011353"/>
    </source>
</evidence>
<dbReference type="Pfam" id="PF00385">
    <property type="entry name" value="Chromo"/>
    <property type="match status" value="2"/>
</dbReference>
<dbReference type="PROSITE" id="PS00598">
    <property type="entry name" value="CHROMO_1"/>
    <property type="match status" value="1"/>
</dbReference>
<comment type="caution">
    <text evidence="7">The sequence shown here is derived from an EMBL/GenBank/DDBJ whole genome shotgun (WGS) entry which is preliminary data.</text>
</comment>
<evidence type="ECO:0000313" key="8">
    <source>
        <dbReference type="Proteomes" id="UP000288859"/>
    </source>
</evidence>
<comment type="subcellular location">
    <subcellularLocation>
        <location evidence="1">Nucleus</location>
    </subcellularLocation>
</comment>
<dbReference type="InterPro" id="IPR000953">
    <property type="entry name" value="Chromo/chromo_shadow_dom"/>
</dbReference>
<feature type="domain" description="Chromo" evidence="6">
    <location>
        <begin position="354"/>
        <end position="392"/>
    </location>
</feature>
<evidence type="ECO:0000313" key="7">
    <source>
        <dbReference type="EMBL" id="RVX72885.1"/>
    </source>
</evidence>
<dbReference type="SMART" id="SM00298">
    <property type="entry name" value="CHROMO"/>
    <property type="match status" value="2"/>
</dbReference>
<dbReference type="PANTHER" id="PTHR42069:SF1">
    <property type="entry name" value="MARVEL DOMAIN-CONTAINING PROTEIN"/>
    <property type="match status" value="1"/>
</dbReference>
<dbReference type="PROSITE" id="PS50013">
    <property type="entry name" value="CHROMO_2"/>
    <property type="match status" value="2"/>
</dbReference>
<dbReference type="OrthoDB" id="5400774at2759"/>
<keyword evidence="3" id="KW-0539">Nucleus</keyword>
<comment type="subunit">
    <text evidence="2">Component of the NuA4 histone acetyltransferase complex.</text>
</comment>
<gene>
    <name evidence="7" type="ORF">B0A52_03238</name>
</gene>
<keyword evidence="5" id="KW-1133">Transmembrane helix</keyword>
<dbReference type="InterPro" id="IPR016197">
    <property type="entry name" value="Chromo-like_dom_sf"/>
</dbReference>
<dbReference type="EMBL" id="NAJM01000010">
    <property type="protein sequence ID" value="RVX72885.1"/>
    <property type="molecule type" value="Genomic_DNA"/>
</dbReference>
<feature type="compositionally biased region" description="Basic and acidic residues" evidence="4">
    <location>
        <begin position="1"/>
        <end position="12"/>
    </location>
</feature>
<dbReference type="AlphaFoldDB" id="A0A438NAU2"/>
<protein>
    <recommendedName>
        <fullName evidence="6">Chromo domain-containing protein</fullName>
    </recommendedName>
</protein>
<evidence type="ECO:0000256" key="3">
    <source>
        <dbReference type="ARBA" id="ARBA00023242"/>
    </source>
</evidence>
<evidence type="ECO:0000256" key="4">
    <source>
        <dbReference type="SAM" id="MobiDB-lite"/>
    </source>
</evidence>
<reference evidence="7 8" key="1">
    <citation type="submission" date="2017-03" db="EMBL/GenBank/DDBJ databases">
        <title>Genomes of endolithic fungi from Antarctica.</title>
        <authorList>
            <person name="Coleine C."/>
            <person name="Masonjones S."/>
            <person name="Stajich J.E."/>
        </authorList>
    </citation>
    <scope>NUCLEOTIDE SEQUENCE [LARGE SCALE GENOMIC DNA]</scope>
    <source>
        <strain evidence="7 8">CCFEE 6314</strain>
    </source>
</reference>
<dbReference type="GO" id="GO:0006338">
    <property type="term" value="P:chromatin remodeling"/>
    <property type="evidence" value="ECO:0007669"/>
    <property type="project" value="UniProtKB-ARBA"/>
</dbReference>
<feature type="domain" description="Chromo" evidence="6">
    <location>
        <begin position="297"/>
        <end position="335"/>
    </location>
</feature>
<dbReference type="InterPro" id="IPR023780">
    <property type="entry name" value="Chromo_domain"/>
</dbReference>
<accession>A0A438NAU2</accession>
<keyword evidence="5" id="KW-0472">Membrane</keyword>
<keyword evidence="5" id="KW-0812">Transmembrane</keyword>
<evidence type="ECO:0000256" key="5">
    <source>
        <dbReference type="SAM" id="Phobius"/>
    </source>
</evidence>
<feature type="transmembrane region" description="Helical" evidence="5">
    <location>
        <begin position="80"/>
        <end position="100"/>
    </location>
</feature>
<dbReference type="SUPFAM" id="SSF54160">
    <property type="entry name" value="Chromo domain-like"/>
    <property type="match status" value="2"/>
</dbReference>